<accession>C1GQY5</accession>
<dbReference type="Proteomes" id="UP000002059">
    <property type="component" value="Partially assembled WGS sequence"/>
</dbReference>
<protein>
    <submittedName>
        <fullName evidence="1">Uncharacterized protein</fullName>
    </submittedName>
</protein>
<dbReference type="HOGENOM" id="CLU_2942381_0_0_1"/>
<name>C1GQY5_PARBA</name>
<dbReference type="OrthoDB" id="10068793at2759"/>
<evidence type="ECO:0000313" key="1">
    <source>
        <dbReference type="EMBL" id="EEH38009.2"/>
    </source>
</evidence>
<dbReference type="RefSeq" id="XP_015700966.1">
    <property type="nucleotide sequence ID" value="XM_015844185.1"/>
</dbReference>
<proteinExistence type="predicted"/>
<dbReference type="AlphaFoldDB" id="C1GQY5"/>
<gene>
    <name evidence="1" type="ORF">PAAG_00930</name>
</gene>
<sequence>MATEIVHTIEISLVDISTKSVTLGPQIATIVRKIPGVLFKVNDLGSKYISQLGKVQDEFN</sequence>
<evidence type="ECO:0000313" key="2">
    <source>
        <dbReference type="Proteomes" id="UP000002059"/>
    </source>
</evidence>
<reference evidence="1 2" key="1">
    <citation type="journal article" date="2011" name="PLoS Genet.">
        <title>Comparative genomic analysis of human fungal pathogens causing paracoccidioidomycosis.</title>
        <authorList>
            <person name="Desjardins C.A."/>
            <person name="Champion M.D."/>
            <person name="Holder J.W."/>
            <person name="Muszewska A."/>
            <person name="Goldberg J."/>
            <person name="Bailao A.M."/>
            <person name="Brigido M.M."/>
            <person name="Ferreira M.E."/>
            <person name="Garcia A.M."/>
            <person name="Grynberg M."/>
            <person name="Gujja S."/>
            <person name="Heiman D.I."/>
            <person name="Henn M.R."/>
            <person name="Kodira C.D."/>
            <person name="Leon-Narvaez H."/>
            <person name="Longo L.V."/>
            <person name="Ma L.J."/>
            <person name="Malavazi I."/>
            <person name="Matsuo A.L."/>
            <person name="Morais F.V."/>
            <person name="Pereira M."/>
            <person name="Rodriguez-Brito S."/>
            <person name="Sakthikumar S."/>
            <person name="Salem-Izacc S.M."/>
            <person name="Sykes S.M."/>
            <person name="Teixeira M.M."/>
            <person name="Vallejo M.C."/>
            <person name="Walter M.E."/>
            <person name="Yandava C."/>
            <person name="Young S."/>
            <person name="Zeng Q."/>
            <person name="Zucker J."/>
            <person name="Felipe M.S."/>
            <person name="Goldman G.H."/>
            <person name="Haas B.J."/>
            <person name="McEwen J.G."/>
            <person name="Nino-Vega G."/>
            <person name="Puccia R."/>
            <person name="San-Blas G."/>
            <person name="Soares C.M."/>
            <person name="Birren B.W."/>
            <person name="Cuomo C.A."/>
        </authorList>
    </citation>
    <scope>NUCLEOTIDE SEQUENCE [LARGE SCALE GENOMIC DNA]</scope>
    <source>
        <strain evidence="2">ATCC MYA-826 / Pb01</strain>
    </source>
</reference>
<dbReference type="KEGG" id="pbl:PAAG_00930"/>
<dbReference type="eggNOG" id="ENOG502RA29">
    <property type="taxonomic scope" value="Eukaryota"/>
</dbReference>
<keyword evidence="2" id="KW-1185">Reference proteome</keyword>
<dbReference type="VEuPathDB" id="FungiDB:PAAG_00930"/>
<dbReference type="GeneID" id="9100730"/>
<organism evidence="1 2">
    <name type="scientific">Paracoccidioides lutzii (strain ATCC MYA-826 / Pb01)</name>
    <name type="common">Paracoccidioides brasiliensis</name>
    <dbReference type="NCBI Taxonomy" id="502779"/>
    <lineage>
        <taxon>Eukaryota</taxon>
        <taxon>Fungi</taxon>
        <taxon>Dikarya</taxon>
        <taxon>Ascomycota</taxon>
        <taxon>Pezizomycotina</taxon>
        <taxon>Eurotiomycetes</taxon>
        <taxon>Eurotiomycetidae</taxon>
        <taxon>Onygenales</taxon>
        <taxon>Ajellomycetaceae</taxon>
        <taxon>Paracoccidioides</taxon>
    </lineage>
</organism>
<dbReference type="EMBL" id="KN293993">
    <property type="protein sequence ID" value="EEH38009.2"/>
    <property type="molecule type" value="Genomic_DNA"/>
</dbReference>